<dbReference type="EMBL" id="CAJNBJ010000017">
    <property type="protein sequence ID" value="CAE6777895.1"/>
    <property type="molecule type" value="Genomic_DNA"/>
</dbReference>
<comment type="caution">
    <text evidence="1">The sequence shown here is derived from an EMBL/GenBank/DDBJ whole genome shotgun (WGS) entry which is preliminary data.</text>
</comment>
<name>A0ABM8RY67_9BACT</name>
<evidence type="ECO:0000313" key="1">
    <source>
        <dbReference type="EMBL" id="CAE6777895.1"/>
    </source>
</evidence>
<organism evidence="1 2">
    <name type="scientific">Nitrospira defluvii</name>
    <dbReference type="NCBI Taxonomy" id="330214"/>
    <lineage>
        <taxon>Bacteria</taxon>
        <taxon>Pseudomonadati</taxon>
        <taxon>Nitrospirota</taxon>
        <taxon>Nitrospiria</taxon>
        <taxon>Nitrospirales</taxon>
        <taxon>Nitrospiraceae</taxon>
        <taxon>Nitrospira</taxon>
    </lineage>
</organism>
<dbReference type="InterPro" id="IPR011010">
    <property type="entry name" value="DNA_brk_join_enz"/>
</dbReference>
<dbReference type="SUPFAM" id="SSF56349">
    <property type="entry name" value="DNA breaking-rejoining enzymes"/>
    <property type="match status" value="1"/>
</dbReference>
<gene>
    <name evidence="1" type="ORF">NSPZN2_40609</name>
</gene>
<evidence type="ECO:0000313" key="2">
    <source>
        <dbReference type="Proteomes" id="UP000675880"/>
    </source>
</evidence>
<accession>A0ABM8RY67</accession>
<sequence>MTHHILRHYNSTHNRQLGAKDYEVMELLGQQSTKIHTIYTHAGWQNIVDATARLGASIGQDGLSAWLSARIREAETPESLEA</sequence>
<keyword evidence="2" id="KW-1185">Reference proteome</keyword>
<protein>
    <submittedName>
        <fullName evidence="1">Uncharacterized protein</fullName>
    </submittedName>
</protein>
<reference evidence="1 2" key="1">
    <citation type="submission" date="2021-02" db="EMBL/GenBank/DDBJ databases">
        <authorList>
            <person name="Han P."/>
        </authorList>
    </citation>
    <scope>NUCLEOTIDE SEQUENCE [LARGE SCALE GENOMIC DNA]</scope>
    <source>
        <strain evidence="1">Candidatus Nitrospira sp. ZN2</strain>
    </source>
</reference>
<dbReference type="Proteomes" id="UP000675880">
    <property type="component" value="Unassembled WGS sequence"/>
</dbReference>
<proteinExistence type="predicted"/>